<dbReference type="SUPFAM" id="SSF52266">
    <property type="entry name" value="SGNH hydrolase"/>
    <property type="match status" value="1"/>
</dbReference>
<gene>
    <name evidence="2" type="ORF">HHL10_16450</name>
</gene>
<sequence length="332" mass="35885">MLLVVEIALQVRAQIKTGQSVYTLMTGQGARAIDPVTGLRLLRPQAVIKGSGMELATNSWGLRNREVAPTPKPGDTRLALMGASSIQGTHAPTNDDTAASVLERQLQAQQRRIEVVNAGVADLTVPEQLTMLTKRLIPAGVHLVYWYPGANDITCRRPQKNAAQWRIAVPGLPQWLLTQSLIVKNASFLKSKTAASDASNGTPTLNAELLERILGDGIRAAQAAGVDMRLVTIATRYAPSQTPQERESYAASALHFRPCFNADQMIAHVQKMNSIIREQARLHGVPVVEAAPAMTGEAGLFGDASHFSVPGEKRFAELLLADFQAHPMVAEH</sequence>
<evidence type="ECO:0000259" key="1">
    <source>
        <dbReference type="Pfam" id="PF13472"/>
    </source>
</evidence>
<dbReference type="Pfam" id="PF13472">
    <property type="entry name" value="Lipase_GDSL_2"/>
    <property type="match status" value="1"/>
</dbReference>
<keyword evidence="3" id="KW-1185">Reference proteome</keyword>
<dbReference type="InterPro" id="IPR036514">
    <property type="entry name" value="SGNH_hydro_sf"/>
</dbReference>
<proteinExistence type="predicted"/>
<comment type="caution">
    <text evidence="2">The sequence shown here is derived from an EMBL/GenBank/DDBJ whole genome shotgun (WGS) entry which is preliminary data.</text>
</comment>
<reference evidence="2 3" key="1">
    <citation type="submission" date="2020-04" db="EMBL/GenBank/DDBJ databases">
        <title>Azohydromonas sp. isolated from soil.</title>
        <authorList>
            <person name="Dahal R.H."/>
        </authorList>
    </citation>
    <scope>NUCLEOTIDE SEQUENCE [LARGE SCALE GENOMIC DNA]</scope>
    <source>
        <strain evidence="2 3">G-1-1-14</strain>
    </source>
</reference>
<accession>A0A848FAK9</accession>
<feature type="domain" description="SGNH hydrolase-type esterase" evidence="1">
    <location>
        <begin position="81"/>
        <end position="311"/>
    </location>
</feature>
<dbReference type="AlphaFoldDB" id="A0A848FAK9"/>
<organism evidence="2 3">
    <name type="scientific">Azohydromonas caseinilytica</name>
    <dbReference type="NCBI Taxonomy" id="2728836"/>
    <lineage>
        <taxon>Bacteria</taxon>
        <taxon>Pseudomonadati</taxon>
        <taxon>Pseudomonadota</taxon>
        <taxon>Betaproteobacteria</taxon>
        <taxon>Burkholderiales</taxon>
        <taxon>Sphaerotilaceae</taxon>
        <taxon>Azohydromonas</taxon>
    </lineage>
</organism>
<dbReference type="Gene3D" id="3.40.50.1110">
    <property type="entry name" value="SGNH hydrolase"/>
    <property type="match status" value="1"/>
</dbReference>
<protein>
    <recommendedName>
        <fullName evidence="1">SGNH hydrolase-type esterase domain-containing protein</fullName>
    </recommendedName>
</protein>
<evidence type="ECO:0000313" key="3">
    <source>
        <dbReference type="Proteomes" id="UP000574067"/>
    </source>
</evidence>
<dbReference type="RefSeq" id="WP_169161482.1">
    <property type="nucleotide sequence ID" value="NZ_JABBFW010000011.1"/>
</dbReference>
<name>A0A848FAK9_9BURK</name>
<dbReference type="GO" id="GO:0016788">
    <property type="term" value="F:hydrolase activity, acting on ester bonds"/>
    <property type="evidence" value="ECO:0007669"/>
    <property type="project" value="UniProtKB-ARBA"/>
</dbReference>
<evidence type="ECO:0000313" key="2">
    <source>
        <dbReference type="EMBL" id="NML16574.1"/>
    </source>
</evidence>
<dbReference type="EMBL" id="JABBFW010000011">
    <property type="protein sequence ID" value="NML16574.1"/>
    <property type="molecule type" value="Genomic_DNA"/>
</dbReference>
<dbReference type="InterPro" id="IPR013830">
    <property type="entry name" value="SGNH_hydro"/>
</dbReference>
<dbReference type="Proteomes" id="UP000574067">
    <property type="component" value="Unassembled WGS sequence"/>
</dbReference>